<keyword evidence="2 7" id="KW-0378">Hydrolase</keyword>
<dbReference type="InterPro" id="IPR006104">
    <property type="entry name" value="Glyco_hydro_2_N"/>
</dbReference>
<dbReference type="GO" id="GO:0004553">
    <property type="term" value="F:hydrolase activity, hydrolyzing O-glycosyl compounds"/>
    <property type="evidence" value="ECO:0007669"/>
    <property type="project" value="InterPro"/>
</dbReference>
<evidence type="ECO:0000259" key="4">
    <source>
        <dbReference type="Pfam" id="PF00703"/>
    </source>
</evidence>
<dbReference type="Pfam" id="PF02836">
    <property type="entry name" value="Glyco_hydro_2_C"/>
    <property type="match status" value="1"/>
</dbReference>
<feature type="domain" description="Glycoside hydrolase family 2 catalytic" evidence="5">
    <location>
        <begin position="292"/>
        <end position="582"/>
    </location>
</feature>
<evidence type="ECO:0000256" key="3">
    <source>
        <dbReference type="ARBA" id="ARBA00023295"/>
    </source>
</evidence>
<feature type="domain" description="Glycosyl hydrolases family 2 sugar binding" evidence="6">
    <location>
        <begin position="20"/>
        <end position="152"/>
    </location>
</feature>
<gene>
    <name evidence="7" type="ORF">CUC15_16905</name>
</gene>
<dbReference type="Pfam" id="PF00703">
    <property type="entry name" value="Glyco_hydro_2"/>
    <property type="match status" value="1"/>
</dbReference>
<dbReference type="Gene3D" id="2.60.120.260">
    <property type="entry name" value="Galactose-binding domain-like"/>
    <property type="match status" value="1"/>
</dbReference>
<dbReference type="KEGG" id="ocn:CUC15_16905"/>
<dbReference type="PANTHER" id="PTHR42732:SF3">
    <property type="entry name" value="HYDROLASE"/>
    <property type="match status" value="1"/>
</dbReference>
<evidence type="ECO:0000256" key="2">
    <source>
        <dbReference type="ARBA" id="ARBA00022801"/>
    </source>
</evidence>
<dbReference type="SUPFAM" id="SSF49785">
    <property type="entry name" value="Galactose-binding domain-like"/>
    <property type="match status" value="1"/>
</dbReference>
<sequence length="589" mass="68783">MANLQSEYPRPQLQREQWLNLNGEWDFAFDDEREGLTSKWYNAFPKNMKINVPFAYQSKNSGIDDQSFHDVVWYHREFSVPKDWEENVILHFGAVDYRAWVYVNGELVTFHEGGNTPFHADITHVLNETENRLVVRVEDPSEDTTIPRGKQYWHEKSESIFYTRTTGIWQTVWLEPVSAKRINSIRMTPQIDRGDVDFELEILGGVKQNMSVQVKISFNGKEIISDTMSIYENYVKRSFNIRNRFTDRSNIHGDGWYWTPENPNLFDVEIKLLDSNVCIDKIETYFGMRKVSIENGKFMLNNKSYYQKLVLDQGYFPEGLLTAPSDEAHKQDILLAKEMGFNGARKHQKVEDPRYLYWADQLGFLVWGEMANCSEYSENAVQRINAEWIEAVNRDYNHPSIVMWVPLNESWGISRVAYETQQQNHSLGMYYLTKSIDTTRPVLSNDGWEHTISDICGIHNYLSAEEMEKAYQSVETAIQTEPAKRPIYANGFEYNNEPILITEYGGIAYDKELEEQEEGWGYTSVKSSEDLVNEYKEKTEVLLNSNIIQGFCYTQLTDVEQEINGLLTYDRKPKCDLKLIKSINDQRRN</sequence>
<dbReference type="InterPro" id="IPR013783">
    <property type="entry name" value="Ig-like_fold"/>
</dbReference>
<feature type="domain" description="Glycoside hydrolase family 2 immunoglobulin-like beta-sandwich" evidence="4">
    <location>
        <begin position="181"/>
        <end position="289"/>
    </location>
</feature>
<accession>A0A345PKI0</accession>
<dbReference type="InterPro" id="IPR006103">
    <property type="entry name" value="Glyco_hydro_2_cat"/>
</dbReference>
<dbReference type="Gene3D" id="3.20.20.80">
    <property type="entry name" value="Glycosidases"/>
    <property type="match status" value="1"/>
</dbReference>
<dbReference type="AlphaFoldDB" id="A0A345PKI0"/>
<dbReference type="InterPro" id="IPR008979">
    <property type="entry name" value="Galactose-bd-like_sf"/>
</dbReference>
<evidence type="ECO:0000259" key="5">
    <source>
        <dbReference type="Pfam" id="PF02836"/>
    </source>
</evidence>
<dbReference type="InterPro" id="IPR036156">
    <property type="entry name" value="Beta-gal/glucu_dom_sf"/>
</dbReference>
<dbReference type="InterPro" id="IPR006102">
    <property type="entry name" value="Ig-like_GH2"/>
</dbReference>
<evidence type="ECO:0000313" key="8">
    <source>
        <dbReference type="Proteomes" id="UP000253908"/>
    </source>
</evidence>
<dbReference type="Proteomes" id="UP000253908">
    <property type="component" value="Chromosome"/>
</dbReference>
<dbReference type="InterPro" id="IPR051913">
    <property type="entry name" value="GH2_Domain-Containing"/>
</dbReference>
<protein>
    <submittedName>
        <fullName evidence="7">Glycoside hydrolase family 2</fullName>
    </submittedName>
</protein>
<dbReference type="SUPFAM" id="SSF49303">
    <property type="entry name" value="beta-Galactosidase/glucuronidase domain"/>
    <property type="match status" value="1"/>
</dbReference>
<dbReference type="GO" id="GO:0005975">
    <property type="term" value="P:carbohydrate metabolic process"/>
    <property type="evidence" value="ECO:0007669"/>
    <property type="project" value="InterPro"/>
</dbReference>
<dbReference type="SUPFAM" id="SSF51445">
    <property type="entry name" value="(Trans)glycosidases"/>
    <property type="match status" value="1"/>
</dbReference>
<dbReference type="PANTHER" id="PTHR42732">
    <property type="entry name" value="BETA-GALACTOSIDASE"/>
    <property type="match status" value="1"/>
</dbReference>
<dbReference type="Gene3D" id="2.60.40.10">
    <property type="entry name" value="Immunoglobulins"/>
    <property type="match status" value="1"/>
</dbReference>
<dbReference type="EMBL" id="CP024848">
    <property type="protein sequence ID" value="AXI10510.1"/>
    <property type="molecule type" value="Genomic_DNA"/>
</dbReference>
<dbReference type="InterPro" id="IPR017853">
    <property type="entry name" value="GH"/>
</dbReference>
<name>A0A345PKI0_9BACI</name>
<dbReference type="OrthoDB" id="9762066at2"/>
<keyword evidence="3" id="KW-0326">Glycosidase</keyword>
<evidence type="ECO:0000313" key="7">
    <source>
        <dbReference type="EMBL" id="AXI10510.1"/>
    </source>
</evidence>
<reference evidence="8" key="1">
    <citation type="submission" date="2017-11" db="EMBL/GenBank/DDBJ databases">
        <authorList>
            <person name="Zhu W."/>
        </authorList>
    </citation>
    <scope>NUCLEOTIDE SEQUENCE [LARGE SCALE GENOMIC DNA]</scope>
    <source>
        <strain evidence="8">160</strain>
    </source>
</reference>
<dbReference type="Pfam" id="PF02837">
    <property type="entry name" value="Glyco_hydro_2_N"/>
    <property type="match status" value="1"/>
</dbReference>
<proteinExistence type="inferred from homology"/>
<dbReference type="RefSeq" id="WP_114917795.1">
    <property type="nucleotide sequence ID" value="NZ_CP024848.1"/>
</dbReference>
<organism evidence="7 8">
    <name type="scientific">Oceanobacillus zhaokaii</name>
    <dbReference type="NCBI Taxonomy" id="2052660"/>
    <lineage>
        <taxon>Bacteria</taxon>
        <taxon>Bacillati</taxon>
        <taxon>Bacillota</taxon>
        <taxon>Bacilli</taxon>
        <taxon>Bacillales</taxon>
        <taxon>Bacillaceae</taxon>
        <taxon>Oceanobacillus</taxon>
    </lineage>
</organism>
<evidence type="ECO:0000256" key="1">
    <source>
        <dbReference type="ARBA" id="ARBA00007401"/>
    </source>
</evidence>
<evidence type="ECO:0000259" key="6">
    <source>
        <dbReference type="Pfam" id="PF02837"/>
    </source>
</evidence>
<keyword evidence="8" id="KW-1185">Reference proteome</keyword>
<comment type="similarity">
    <text evidence="1">Belongs to the glycosyl hydrolase 2 family.</text>
</comment>